<reference evidence="3" key="1">
    <citation type="submission" date="2023-08" db="EMBL/GenBank/DDBJ databases">
        <authorList>
            <person name="Chen Y."/>
            <person name="Shah S."/>
            <person name="Dougan E. K."/>
            <person name="Thang M."/>
            <person name="Chan C."/>
        </authorList>
    </citation>
    <scope>NUCLEOTIDE SEQUENCE</scope>
</reference>
<evidence type="ECO:0000256" key="2">
    <source>
        <dbReference type="PROSITE-ProRule" id="PRU00708"/>
    </source>
</evidence>
<organism evidence="3 4">
    <name type="scientific">Effrenium voratum</name>
    <dbReference type="NCBI Taxonomy" id="2562239"/>
    <lineage>
        <taxon>Eukaryota</taxon>
        <taxon>Sar</taxon>
        <taxon>Alveolata</taxon>
        <taxon>Dinophyceae</taxon>
        <taxon>Suessiales</taxon>
        <taxon>Symbiodiniaceae</taxon>
        <taxon>Effrenium</taxon>
    </lineage>
</organism>
<dbReference type="PROSITE" id="PS51375">
    <property type="entry name" value="PPR"/>
    <property type="match status" value="2"/>
</dbReference>
<dbReference type="Proteomes" id="UP001178507">
    <property type="component" value="Unassembled WGS sequence"/>
</dbReference>
<dbReference type="Gene3D" id="1.25.40.10">
    <property type="entry name" value="Tetratricopeptide repeat domain"/>
    <property type="match status" value="4"/>
</dbReference>
<dbReference type="Pfam" id="PF01535">
    <property type="entry name" value="PPR"/>
    <property type="match status" value="2"/>
</dbReference>
<name>A0AA36HU46_9DINO</name>
<dbReference type="NCBIfam" id="TIGR00756">
    <property type="entry name" value="PPR"/>
    <property type="match status" value="2"/>
</dbReference>
<keyword evidence="1" id="KW-0677">Repeat</keyword>
<proteinExistence type="predicted"/>
<evidence type="ECO:0000313" key="4">
    <source>
        <dbReference type="Proteomes" id="UP001178507"/>
    </source>
</evidence>
<keyword evidence="4" id="KW-1185">Reference proteome</keyword>
<evidence type="ECO:0008006" key="5">
    <source>
        <dbReference type="Google" id="ProtNLM"/>
    </source>
</evidence>
<dbReference type="PANTHER" id="PTHR47936">
    <property type="entry name" value="PPR_LONG DOMAIN-CONTAINING PROTEIN"/>
    <property type="match status" value="1"/>
</dbReference>
<feature type="repeat" description="PPR" evidence="2">
    <location>
        <begin position="84"/>
        <end position="118"/>
    </location>
</feature>
<gene>
    <name evidence="3" type="ORF">EVOR1521_LOCUS4163</name>
</gene>
<feature type="repeat" description="PPR" evidence="2">
    <location>
        <begin position="482"/>
        <end position="516"/>
    </location>
</feature>
<evidence type="ECO:0000313" key="3">
    <source>
        <dbReference type="EMBL" id="CAJ1374677.1"/>
    </source>
</evidence>
<sequence length="550" mass="59960">MCWPKALAILDEDLPLDVFACGALVRVCARWDQALAVVAEGLARRIAPNTVVCNTAISACAKGSQWPWCLQLMQDMATQRLDLDVITFSSLINAYAQSQRWQRALEVLASMPEQRAMPNLLSYSAAMTAASEEAWPWALQLLSELPRAALRLDAVCCSAAMCALGRGQKWQCCLELALGMGKVSQITGNTLVTAFQRSTQWTWVLCLLEQMESRTGNLACGADVITYASAIAACGDAGRWEACLELFARSEGSPAVLNAAIAGCGQSSQWQRSMQLLRGEVLPDIISYNSAITACGNAEQWQQAQALLWEIPNQVPKDVVTLNAVLSCGLPWLLALQLFLELPKCRLEANSVSCNSAVTALGSQWRQSLAMLQLGARRALAAEDVVGRSAALSACERRHEWRQAMLLLQQMWTGKGSKSLVAGNAMLAAYEKVDRWSEALQALSNFPRLSLQPDEVSLNSCCSSAEKCSSWRFALQLLRPADLIGFNLLLRSCMHSSDWRSALRLLHLMRSSETGPSAMSIVPAIEACAREGEAMATAELLEELQLIAVQ</sequence>
<dbReference type="AlphaFoldDB" id="A0AA36HU46"/>
<dbReference type="InterPro" id="IPR002885">
    <property type="entry name" value="PPR_rpt"/>
</dbReference>
<evidence type="ECO:0000256" key="1">
    <source>
        <dbReference type="ARBA" id="ARBA00022737"/>
    </source>
</evidence>
<accession>A0AA36HU46</accession>
<dbReference type="Pfam" id="PF13812">
    <property type="entry name" value="PPR_3"/>
    <property type="match status" value="1"/>
</dbReference>
<dbReference type="EMBL" id="CAUJNA010000269">
    <property type="protein sequence ID" value="CAJ1374677.1"/>
    <property type="molecule type" value="Genomic_DNA"/>
</dbReference>
<protein>
    <recommendedName>
        <fullName evidence="5">Pentatricopeptide repeat-containing protein, chloroplastic</fullName>
    </recommendedName>
</protein>
<dbReference type="PANTHER" id="PTHR47936:SF1">
    <property type="entry name" value="PENTATRICOPEPTIDE REPEAT-CONTAINING PROTEIN GUN1, CHLOROPLASTIC"/>
    <property type="match status" value="1"/>
</dbReference>
<dbReference type="InterPro" id="IPR011990">
    <property type="entry name" value="TPR-like_helical_dom_sf"/>
</dbReference>
<comment type="caution">
    <text evidence="3">The sequence shown here is derived from an EMBL/GenBank/DDBJ whole genome shotgun (WGS) entry which is preliminary data.</text>
</comment>